<keyword evidence="2" id="KW-1185">Reference proteome</keyword>
<feature type="non-terminal residue" evidence="1">
    <location>
        <position position="1"/>
    </location>
</feature>
<comment type="caution">
    <text evidence="1">The sequence shown here is derived from an EMBL/GenBank/DDBJ whole genome shotgun (WGS) entry which is preliminary data.</text>
</comment>
<gene>
    <name evidence="1" type="ORF">Gohar_018702</name>
</gene>
<protein>
    <submittedName>
        <fullName evidence="1">Uncharacterized protein</fullName>
    </submittedName>
</protein>
<dbReference type="EMBL" id="JABFAD010000003">
    <property type="protein sequence ID" value="MBA0794368.1"/>
    <property type="molecule type" value="Genomic_DNA"/>
</dbReference>
<evidence type="ECO:0000313" key="2">
    <source>
        <dbReference type="Proteomes" id="UP000593560"/>
    </source>
</evidence>
<name>A0A7J9GAM9_9ROSI</name>
<sequence>SLADESDYNEENLFHDAEFANRAVQGGLEKWLVHAFELNGGGIRIEVADFYGKMHAEDSLSREFNGVRELKRALLNLTIPLPADYDVETAFRNNCEASFTNKDGRGNT</sequence>
<organism evidence="1 2">
    <name type="scientific">Gossypium harknessii</name>
    <dbReference type="NCBI Taxonomy" id="34285"/>
    <lineage>
        <taxon>Eukaryota</taxon>
        <taxon>Viridiplantae</taxon>
        <taxon>Streptophyta</taxon>
        <taxon>Embryophyta</taxon>
        <taxon>Tracheophyta</taxon>
        <taxon>Spermatophyta</taxon>
        <taxon>Magnoliopsida</taxon>
        <taxon>eudicotyledons</taxon>
        <taxon>Gunneridae</taxon>
        <taxon>Pentapetalae</taxon>
        <taxon>rosids</taxon>
        <taxon>malvids</taxon>
        <taxon>Malvales</taxon>
        <taxon>Malvaceae</taxon>
        <taxon>Malvoideae</taxon>
        <taxon>Gossypium</taxon>
    </lineage>
</organism>
<proteinExistence type="predicted"/>
<dbReference type="OrthoDB" id="1744310at2759"/>
<dbReference type="Proteomes" id="UP000593560">
    <property type="component" value="Unassembled WGS sequence"/>
</dbReference>
<dbReference type="AlphaFoldDB" id="A0A7J9GAM9"/>
<reference evidence="1 2" key="1">
    <citation type="journal article" date="2019" name="Genome Biol. Evol.">
        <title>Insights into the evolution of the New World diploid cottons (Gossypium, subgenus Houzingenia) based on genome sequencing.</title>
        <authorList>
            <person name="Grover C.E."/>
            <person name="Arick M.A. 2nd"/>
            <person name="Thrash A."/>
            <person name="Conover J.L."/>
            <person name="Sanders W.S."/>
            <person name="Peterson D.G."/>
            <person name="Frelichowski J.E."/>
            <person name="Scheffler J.A."/>
            <person name="Scheffler B.E."/>
            <person name="Wendel J.F."/>
        </authorList>
    </citation>
    <scope>NUCLEOTIDE SEQUENCE [LARGE SCALE GENOMIC DNA]</scope>
    <source>
        <strain evidence="1">0</strain>
        <tissue evidence="1">Leaf</tissue>
    </source>
</reference>
<accession>A0A7J9GAM9</accession>
<evidence type="ECO:0000313" key="1">
    <source>
        <dbReference type="EMBL" id="MBA0794368.1"/>
    </source>
</evidence>